<dbReference type="NCBIfam" id="NF033740">
    <property type="entry name" value="MarP_fam_protase"/>
    <property type="match status" value="1"/>
</dbReference>
<dbReference type="InterPro" id="IPR008256">
    <property type="entry name" value="Peptidase_S1B"/>
</dbReference>
<dbReference type="InterPro" id="IPR009003">
    <property type="entry name" value="Peptidase_S1_PA"/>
</dbReference>
<name>A0A176QBF5_9MICO</name>
<keyword evidence="9 12" id="KW-1133">Transmembrane helix</keyword>
<dbReference type="AlphaFoldDB" id="A0A176QBF5"/>
<evidence type="ECO:0000256" key="8">
    <source>
        <dbReference type="ARBA" id="ARBA00022825"/>
    </source>
</evidence>
<protein>
    <recommendedName>
        <fullName evidence="11">Serine protease</fullName>
        <ecNumber evidence="11">3.4.21.-</ecNumber>
    </recommendedName>
</protein>
<evidence type="ECO:0000313" key="13">
    <source>
        <dbReference type="EMBL" id="OAB86978.1"/>
    </source>
</evidence>
<keyword evidence="7 11" id="KW-0378">Hydrolase</keyword>
<evidence type="ECO:0000256" key="11">
    <source>
        <dbReference type="RuleBase" id="RU004296"/>
    </source>
</evidence>
<keyword evidence="5 12" id="KW-0812">Transmembrane</keyword>
<dbReference type="Proteomes" id="UP000076976">
    <property type="component" value="Unassembled WGS sequence"/>
</dbReference>
<evidence type="ECO:0000256" key="10">
    <source>
        <dbReference type="ARBA" id="ARBA00023136"/>
    </source>
</evidence>
<feature type="transmembrane region" description="Helical" evidence="12">
    <location>
        <begin position="64"/>
        <end position="87"/>
    </location>
</feature>
<comment type="similarity">
    <text evidence="3 11">Belongs to the peptidase S1B family.</text>
</comment>
<dbReference type="GO" id="GO:0009403">
    <property type="term" value="P:toxin biosynthetic process"/>
    <property type="evidence" value="ECO:0007669"/>
    <property type="project" value="InterPro"/>
</dbReference>
<keyword evidence="10 12" id="KW-0472">Membrane</keyword>
<accession>A0A176QBF5</accession>
<comment type="subcellular location">
    <subcellularLocation>
        <location evidence="1">Membrane</location>
        <topology evidence="1">Multi-pass membrane protein</topology>
    </subcellularLocation>
    <subcellularLocation>
        <location evidence="2">Secreted</location>
    </subcellularLocation>
</comment>
<feature type="transmembrane region" description="Helical" evidence="12">
    <location>
        <begin position="6"/>
        <end position="24"/>
    </location>
</feature>
<dbReference type="EC" id="3.4.21.-" evidence="11"/>
<dbReference type="RefSeq" id="WP_068275538.1">
    <property type="nucleotide sequence ID" value="NZ_LQZG01000003.1"/>
</dbReference>
<proteinExistence type="inferred from homology"/>
<comment type="caution">
    <text evidence="13">The sequence shown here is derived from an EMBL/GenBank/DDBJ whole genome shotgun (WGS) entry which is preliminary data.</text>
</comment>
<evidence type="ECO:0000256" key="6">
    <source>
        <dbReference type="ARBA" id="ARBA00022729"/>
    </source>
</evidence>
<dbReference type="PANTHER" id="PTHR43019:SF23">
    <property type="entry name" value="PROTEASE DO-LIKE 5, CHLOROPLASTIC"/>
    <property type="match status" value="1"/>
</dbReference>
<keyword evidence="4 11" id="KW-0645">Protease</keyword>
<evidence type="ECO:0000256" key="3">
    <source>
        <dbReference type="ARBA" id="ARBA00008764"/>
    </source>
</evidence>
<dbReference type="GO" id="GO:0006508">
    <property type="term" value="P:proteolysis"/>
    <property type="evidence" value="ECO:0007669"/>
    <property type="project" value="UniProtKB-KW"/>
</dbReference>
<keyword evidence="14" id="KW-1185">Reference proteome</keyword>
<dbReference type="STRING" id="262209.AWH69_11340"/>
<keyword evidence="6" id="KW-0732">Signal</keyword>
<dbReference type="Gene3D" id="2.40.10.10">
    <property type="entry name" value="Trypsin-like serine proteases"/>
    <property type="match status" value="2"/>
</dbReference>
<evidence type="ECO:0000256" key="1">
    <source>
        <dbReference type="ARBA" id="ARBA00004141"/>
    </source>
</evidence>
<evidence type="ECO:0000313" key="14">
    <source>
        <dbReference type="Proteomes" id="UP000076976"/>
    </source>
</evidence>
<organism evidence="13 14">
    <name type="scientific">Janibacter melonis</name>
    <dbReference type="NCBI Taxonomy" id="262209"/>
    <lineage>
        <taxon>Bacteria</taxon>
        <taxon>Bacillati</taxon>
        <taxon>Actinomycetota</taxon>
        <taxon>Actinomycetes</taxon>
        <taxon>Micrococcales</taxon>
        <taxon>Intrasporangiaceae</taxon>
        <taxon>Janibacter</taxon>
    </lineage>
</organism>
<feature type="transmembrane region" description="Helical" evidence="12">
    <location>
        <begin position="31"/>
        <end position="52"/>
    </location>
</feature>
<dbReference type="Pfam" id="PF13365">
    <property type="entry name" value="Trypsin_2"/>
    <property type="match status" value="1"/>
</dbReference>
<dbReference type="SUPFAM" id="SSF50494">
    <property type="entry name" value="Trypsin-like serine proteases"/>
    <property type="match status" value="1"/>
</dbReference>
<dbReference type="PANTHER" id="PTHR43019">
    <property type="entry name" value="SERINE ENDOPROTEASE DEGS"/>
    <property type="match status" value="1"/>
</dbReference>
<dbReference type="InterPro" id="IPR047680">
    <property type="entry name" value="MarP-like"/>
</dbReference>
<feature type="transmembrane region" description="Helical" evidence="12">
    <location>
        <begin position="99"/>
        <end position="124"/>
    </location>
</feature>
<dbReference type="GO" id="GO:0005576">
    <property type="term" value="C:extracellular region"/>
    <property type="evidence" value="ECO:0007669"/>
    <property type="project" value="UniProtKB-SubCell"/>
</dbReference>
<dbReference type="GO" id="GO:0016020">
    <property type="term" value="C:membrane"/>
    <property type="evidence" value="ECO:0007669"/>
    <property type="project" value="UniProtKB-SubCell"/>
</dbReference>
<dbReference type="EMBL" id="LQZG01000003">
    <property type="protein sequence ID" value="OAB86978.1"/>
    <property type="molecule type" value="Genomic_DNA"/>
</dbReference>
<evidence type="ECO:0000256" key="9">
    <source>
        <dbReference type="ARBA" id="ARBA00022989"/>
    </source>
</evidence>
<reference evidence="13 14" key="1">
    <citation type="submission" date="2016-01" db="EMBL/GenBank/DDBJ databases">
        <title>Janibacter melonis strain CD11_4 genome sequencing and assembly.</title>
        <authorList>
            <person name="Nair G.R."/>
            <person name="Kaur G."/>
            <person name="Chander A.M."/>
            <person name="Mayilraj S."/>
        </authorList>
    </citation>
    <scope>NUCLEOTIDE SEQUENCE [LARGE SCALE GENOMIC DNA]</scope>
    <source>
        <strain evidence="13 14">CD11-4</strain>
    </source>
</reference>
<evidence type="ECO:0000256" key="4">
    <source>
        <dbReference type="ARBA" id="ARBA00022670"/>
    </source>
</evidence>
<evidence type="ECO:0000256" key="5">
    <source>
        <dbReference type="ARBA" id="ARBA00022692"/>
    </source>
</evidence>
<evidence type="ECO:0000256" key="2">
    <source>
        <dbReference type="ARBA" id="ARBA00004613"/>
    </source>
</evidence>
<gene>
    <name evidence="13" type="ORF">AWH69_11340</name>
</gene>
<evidence type="ECO:0000256" key="12">
    <source>
        <dbReference type="SAM" id="Phobius"/>
    </source>
</evidence>
<evidence type="ECO:0000256" key="7">
    <source>
        <dbReference type="ARBA" id="ARBA00022801"/>
    </source>
</evidence>
<dbReference type="Pfam" id="PF02674">
    <property type="entry name" value="Colicin_V"/>
    <property type="match status" value="1"/>
</dbReference>
<dbReference type="InterPro" id="IPR003825">
    <property type="entry name" value="Colicin-V_CvpA"/>
</dbReference>
<dbReference type="PRINTS" id="PR00839">
    <property type="entry name" value="V8PROTEASE"/>
</dbReference>
<dbReference type="GO" id="GO:0008236">
    <property type="term" value="F:serine-type peptidase activity"/>
    <property type="evidence" value="ECO:0007669"/>
    <property type="project" value="UniProtKB-KW"/>
</dbReference>
<sequence>MDGALLVDLLVVVTLLTAVLSGWARGLGRTVGALAGAVGGALLALAVVVPWAEERLGPQTSPTLLVVVAGILCVVTGAALGTALGGLLHRALTRIRLGWLDAAGGALAGAVITAVIWVLVAALVPVVGSATVTDSVSSSRALAALTRVVPDELQDRTALARALERSQPWLAEVAGSPSQPPSIPAVDVDSAALQSSSASVVRVSGDARACRSVVTGSGFVVAPDRVMTNAHVVAGVDAPVVRAPGELPVTGRVVYVDERQDLAVVATDGLDAPALSLRTGARSGDVAVVAGYPHGVRQLQLEAAQVVGQRSTIVTTDGQSRLRRVLTLASDIEQGNSGGPVLGSDGHVIGVVFAKAVAVDRVAYAVPAAVAAPVVERAPGMTEAVPTGSCTAA</sequence>
<dbReference type="InterPro" id="IPR043504">
    <property type="entry name" value="Peptidase_S1_PA_chymotrypsin"/>
</dbReference>
<keyword evidence="8 11" id="KW-0720">Serine protease</keyword>